<keyword evidence="8 11" id="KW-0560">Oxidoreductase</keyword>
<sequence>MDIYQLAVRPLLFSALKADPEAVHKQSLDLLHAIDSTPTSPLTKIAKASFQQYFCRADRQLEQSLFGLKFANPVGLAAGFDKDGIAAGIWQYLGFGFAELGTVTYHPQPGNERPRLFRLPQDRAALNRMGFNNLGSAAMAAALQQRERGDFTIPIGINLGKSKITELEDAATDYLGSFQRLKDLGDYFVINVSSPNTPGLRTLQEIEPLRIIFDTLQQENQGRKPILVKIAPDLAWEDISAVVELSQASKLAGIIATNTTLDRSQLTTKIIARTGKTVTEEAGGISGAPVRQKSTEVIRFIHQQTGGSLPIIGVGGIFTADDAWEKITAGASLIQVYTGWTYNGPWMVDRILTGLLAKLEARGLRSISEAVGIGKD</sequence>
<organism evidence="13 14">
    <name type="scientific">Chamaesiphon minutus (strain ATCC 27169 / PCC 6605)</name>
    <dbReference type="NCBI Taxonomy" id="1173020"/>
    <lineage>
        <taxon>Bacteria</taxon>
        <taxon>Bacillati</taxon>
        <taxon>Cyanobacteriota</taxon>
        <taxon>Cyanophyceae</taxon>
        <taxon>Gomontiellales</taxon>
        <taxon>Chamaesiphonaceae</taxon>
        <taxon>Chamaesiphon</taxon>
    </lineage>
</organism>
<feature type="active site" description="Nucleophile" evidence="11">
    <location>
        <position position="194"/>
    </location>
</feature>
<feature type="binding site" evidence="11">
    <location>
        <begin position="258"/>
        <end position="259"/>
    </location>
    <ligand>
        <name>substrate</name>
    </ligand>
</feature>
<dbReference type="CDD" id="cd04738">
    <property type="entry name" value="DHOD_2_like"/>
    <property type="match status" value="1"/>
</dbReference>
<keyword evidence="6 11" id="KW-0288">FMN</keyword>
<keyword evidence="9 11" id="KW-0472">Membrane</keyword>
<comment type="function">
    <text evidence="1 11">Catalyzes the conversion of dihydroorotate to orotate with quinone as electron acceptor.</text>
</comment>
<keyword evidence="14" id="KW-1185">Reference proteome</keyword>
<dbReference type="HOGENOM" id="CLU_013640_2_0_3"/>
<dbReference type="InterPro" id="IPR001295">
    <property type="entry name" value="Dihydroorotate_DH_CS"/>
</dbReference>
<proteinExistence type="inferred from homology"/>
<dbReference type="SUPFAM" id="SSF51395">
    <property type="entry name" value="FMN-linked oxidoreductases"/>
    <property type="match status" value="1"/>
</dbReference>
<feature type="binding site" evidence="11">
    <location>
        <begin position="127"/>
        <end position="131"/>
    </location>
    <ligand>
        <name>substrate</name>
    </ligand>
</feature>
<comment type="subcellular location">
    <subcellularLocation>
        <location evidence="11">Cell membrane</location>
        <topology evidence="11">Peripheral membrane protein</topology>
    </subcellularLocation>
    <subcellularLocation>
        <location evidence="2">Membrane</location>
    </subcellularLocation>
</comment>
<evidence type="ECO:0000259" key="12">
    <source>
        <dbReference type="Pfam" id="PF01180"/>
    </source>
</evidence>
<dbReference type="eggNOG" id="COG0167">
    <property type="taxonomic scope" value="Bacteria"/>
</dbReference>
<dbReference type="NCBIfam" id="TIGR01036">
    <property type="entry name" value="pyrD_sub2"/>
    <property type="match status" value="1"/>
</dbReference>
<feature type="binding site" evidence="11">
    <location>
        <position position="196"/>
    </location>
    <ligand>
        <name>substrate</name>
    </ligand>
</feature>
<feature type="binding site" evidence="11">
    <location>
        <begin position="337"/>
        <end position="338"/>
    </location>
    <ligand>
        <name>FMN</name>
        <dbReference type="ChEBI" id="CHEBI:58210"/>
    </ligand>
</feature>
<dbReference type="AlphaFoldDB" id="K9UKC8"/>
<dbReference type="STRING" id="1173020.Cha6605_4315"/>
<dbReference type="NCBIfam" id="NF003652">
    <property type="entry name" value="PRK05286.2-5"/>
    <property type="match status" value="1"/>
</dbReference>
<dbReference type="InterPro" id="IPR050074">
    <property type="entry name" value="DHO_dehydrogenase"/>
</dbReference>
<feature type="binding site" evidence="11">
    <location>
        <position position="257"/>
    </location>
    <ligand>
        <name>FMN</name>
        <dbReference type="ChEBI" id="CHEBI:58210"/>
    </ligand>
</feature>
<comment type="cofactor">
    <cofactor evidence="11">
        <name>FMN</name>
        <dbReference type="ChEBI" id="CHEBI:58210"/>
    </cofactor>
    <text evidence="11">Binds 1 FMN per subunit.</text>
</comment>
<feature type="binding site" evidence="11">
    <location>
        <position position="191"/>
    </location>
    <ligand>
        <name>substrate</name>
    </ligand>
</feature>
<dbReference type="PANTHER" id="PTHR48109:SF4">
    <property type="entry name" value="DIHYDROOROTATE DEHYDROGENASE (QUINONE), MITOCHONDRIAL"/>
    <property type="match status" value="1"/>
</dbReference>
<evidence type="ECO:0000256" key="6">
    <source>
        <dbReference type="ARBA" id="ARBA00022643"/>
    </source>
</evidence>
<dbReference type="GO" id="GO:0005737">
    <property type="term" value="C:cytoplasm"/>
    <property type="evidence" value="ECO:0007669"/>
    <property type="project" value="InterPro"/>
</dbReference>
<dbReference type="NCBIfam" id="NF003651">
    <property type="entry name" value="PRK05286.2-4"/>
    <property type="match status" value="1"/>
</dbReference>
<dbReference type="PATRIC" id="fig|1173020.3.peg.4945"/>
<comment type="subunit">
    <text evidence="11">Monomer.</text>
</comment>
<dbReference type="InterPro" id="IPR005720">
    <property type="entry name" value="Dihydroorotate_DH_cat"/>
</dbReference>
<feature type="binding site" evidence="11">
    <location>
        <position position="102"/>
    </location>
    <ligand>
        <name>FMN</name>
        <dbReference type="ChEBI" id="CHEBI:58210"/>
    </ligand>
</feature>
<dbReference type="Proteomes" id="UP000010366">
    <property type="component" value="Chromosome"/>
</dbReference>
<comment type="similarity">
    <text evidence="4 11">Belongs to the dihydroorotate dehydrogenase family. Type 2 subfamily.</text>
</comment>
<dbReference type="PANTHER" id="PTHR48109">
    <property type="entry name" value="DIHYDROOROTATE DEHYDROGENASE (QUINONE), MITOCHONDRIAL-RELATED"/>
    <property type="match status" value="1"/>
</dbReference>
<keyword evidence="5 11" id="KW-0285">Flavoprotein</keyword>
<dbReference type="PROSITE" id="PS00911">
    <property type="entry name" value="DHODEHASE_1"/>
    <property type="match status" value="1"/>
</dbReference>
<evidence type="ECO:0000256" key="4">
    <source>
        <dbReference type="ARBA" id="ARBA00005359"/>
    </source>
</evidence>
<evidence type="ECO:0000313" key="14">
    <source>
        <dbReference type="Proteomes" id="UP000010366"/>
    </source>
</evidence>
<dbReference type="EC" id="1.3.5.2" evidence="11"/>
<evidence type="ECO:0000256" key="3">
    <source>
        <dbReference type="ARBA" id="ARBA00005161"/>
    </source>
</evidence>
<dbReference type="Gene3D" id="3.20.20.70">
    <property type="entry name" value="Aldolase class I"/>
    <property type="match status" value="1"/>
</dbReference>
<dbReference type="HAMAP" id="MF_00225">
    <property type="entry name" value="DHO_dh_type2"/>
    <property type="match status" value="1"/>
</dbReference>
<dbReference type="Pfam" id="PF01180">
    <property type="entry name" value="DHO_dh"/>
    <property type="match status" value="1"/>
</dbReference>
<evidence type="ECO:0000256" key="1">
    <source>
        <dbReference type="ARBA" id="ARBA00003125"/>
    </source>
</evidence>
<feature type="domain" description="Dihydroorotate dehydrogenase catalytic" evidence="12">
    <location>
        <begin position="61"/>
        <end position="359"/>
    </location>
</feature>
<dbReference type="OrthoDB" id="9802377at2"/>
<gene>
    <name evidence="11" type="primary">pyrD</name>
    <name evidence="13" type="ORF">Cha6605_4315</name>
</gene>
<evidence type="ECO:0000256" key="11">
    <source>
        <dbReference type="HAMAP-Rule" id="MF_00225"/>
    </source>
</evidence>
<dbReference type="PROSITE" id="PS00912">
    <property type="entry name" value="DHODEHASE_2"/>
    <property type="match status" value="1"/>
</dbReference>
<dbReference type="GO" id="GO:0044205">
    <property type="term" value="P:'de novo' UMP biosynthetic process"/>
    <property type="evidence" value="ECO:0007669"/>
    <property type="project" value="UniProtKB-UniRule"/>
</dbReference>
<evidence type="ECO:0000256" key="2">
    <source>
        <dbReference type="ARBA" id="ARBA00004370"/>
    </source>
</evidence>
<keyword evidence="7 11" id="KW-0665">Pyrimidine biosynthesis</keyword>
<protein>
    <recommendedName>
        <fullName evidence="11">Dihydroorotate dehydrogenase (quinone)</fullName>
        <ecNumber evidence="11">1.3.5.2</ecNumber>
    </recommendedName>
    <alternativeName>
        <fullName evidence="11">DHOdehase</fullName>
        <shortName evidence="11">DHOD</shortName>
        <shortName evidence="11">DHODase</shortName>
    </alternativeName>
    <alternativeName>
        <fullName evidence="11">Dihydroorotate oxidase</fullName>
    </alternativeName>
</protein>
<evidence type="ECO:0000256" key="9">
    <source>
        <dbReference type="ARBA" id="ARBA00023136"/>
    </source>
</evidence>
<evidence type="ECO:0000256" key="8">
    <source>
        <dbReference type="ARBA" id="ARBA00023002"/>
    </source>
</evidence>
<evidence type="ECO:0000256" key="7">
    <source>
        <dbReference type="ARBA" id="ARBA00022975"/>
    </source>
</evidence>
<dbReference type="GO" id="GO:0106430">
    <property type="term" value="F:dihydroorotate dehydrogenase (quinone) activity"/>
    <property type="evidence" value="ECO:0007669"/>
    <property type="project" value="UniProtKB-EC"/>
</dbReference>
<feature type="binding site" evidence="11">
    <location>
        <position position="158"/>
    </location>
    <ligand>
        <name>FMN</name>
        <dbReference type="ChEBI" id="CHEBI:58210"/>
    </ligand>
</feature>
<feature type="binding site" evidence="11">
    <location>
        <position position="229"/>
    </location>
    <ligand>
        <name>FMN</name>
        <dbReference type="ChEBI" id="CHEBI:58210"/>
    </ligand>
</feature>
<dbReference type="EMBL" id="CP003600">
    <property type="protein sequence ID" value="AFY95255.1"/>
    <property type="molecule type" value="Genomic_DNA"/>
</dbReference>
<feature type="binding site" evidence="11">
    <location>
        <position position="191"/>
    </location>
    <ligand>
        <name>FMN</name>
        <dbReference type="ChEBI" id="CHEBI:58210"/>
    </ligand>
</feature>
<dbReference type="InterPro" id="IPR013785">
    <property type="entry name" value="Aldolase_TIM"/>
</dbReference>
<comment type="catalytic activity">
    <reaction evidence="10 11">
        <text>(S)-dihydroorotate + a quinone = orotate + a quinol</text>
        <dbReference type="Rhea" id="RHEA:30187"/>
        <dbReference type="ChEBI" id="CHEBI:24646"/>
        <dbReference type="ChEBI" id="CHEBI:30839"/>
        <dbReference type="ChEBI" id="CHEBI:30864"/>
        <dbReference type="ChEBI" id="CHEBI:132124"/>
        <dbReference type="EC" id="1.3.5.2"/>
    </reaction>
</comment>
<dbReference type="GO" id="GO:0005886">
    <property type="term" value="C:plasma membrane"/>
    <property type="evidence" value="ECO:0007669"/>
    <property type="project" value="UniProtKB-SubCell"/>
</dbReference>
<evidence type="ECO:0000256" key="5">
    <source>
        <dbReference type="ARBA" id="ARBA00022630"/>
    </source>
</evidence>
<keyword evidence="11" id="KW-1003">Cell membrane</keyword>
<feature type="binding site" evidence="11">
    <location>
        <position position="287"/>
    </location>
    <ligand>
        <name>FMN</name>
        <dbReference type="ChEBI" id="CHEBI:58210"/>
    </ligand>
</feature>
<dbReference type="UniPathway" id="UPA00070">
    <property type="reaction ID" value="UER00946"/>
</dbReference>
<reference evidence="13 14" key="1">
    <citation type="submission" date="2012-05" db="EMBL/GenBank/DDBJ databases">
        <title>Finished chromosome of genome of Chamaesiphon sp. PCC 6605.</title>
        <authorList>
            <consortium name="US DOE Joint Genome Institute"/>
            <person name="Gugger M."/>
            <person name="Coursin T."/>
            <person name="Rippka R."/>
            <person name="Tandeau De Marsac N."/>
            <person name="Huntemann M."/>
            <person name="Wei C.-L."/>
            <person name="Han J."/>
            <person name="Detter J.C."/>
            <person name="Han C."/>
            <person name="Tapia R."/>
            <person name="Chen A."/>
            <person name="Kyrpides N."/>
            <person name="Mavromatis K."/>
            <person name="Markowitz V."/>
            <person name="Szeto E."/>
            <person name="Ivanova N."/>
            <person name="Pagani I."/>
            <person name="Pati A."/>
            <person name="Goodwin L."/>
            <person name="Nordberg H.P."/>
            <person name="Cantor M.N."/>
            <person name="Hua S.X."/>
            <person name="Woyke T."/>
            <person name="Kerfeld C.A."/>
        </authorList>
    </citation>
    <scope>NUCLEOTIDE SEQUENCE [LARGE SCALE GENOMIC DNA]</scope>
    <source>
        <strain evidence="14">ATCC 27169 / PCC 6605</strain>
    </source>
</reference>
<evidence type="ECO:0000256" key="10">
    <source>
        <dbReference type="ARBA" id="ARBA00048639"/>
    </source>
</evidence>
<feature type="binding site" evidence="11">
    <location>
        <position position="316"/>
    </location>
    <ligand>
        <name>FMN</name>
        <dbReference type="ChEBI" id="CHEBI:58210"/>
    </ligand>
</feature>
<comment type="pathway">
    <text evidence="3 11">Pyrimidine metabolism; UMP biosynthesis via de novo pathway; orotate from (S)-dihydroorotate (quinone route): step 1/1.</text>
</comment>
<evidence type="ECO:0000313" key="13">
    <source>
        <dbReference type="EMBL" id="AFY95255.1"/>
    </source>
</evidence>
<name>K9UKC8_CHAP6</name>
<feature type="binding site" evidence="11">
    <location>
        <position position="82"/>
    </location>
    <ligand>
        <name>substrate</name>
    </ligand>
</feature>
<feature type="binding site" evidence="11">
    <location>
        <begin position="78"/>
        <end position="82"/>
    </location>
    <ligand>
        <name>FMN</name>
        <dbReference type="ChEBI" id="CHEBI:58210"/>
    </ligand>
</feature>
<dbReference type="GO" id="GO:0006207">
    <property type="term" value="P:'de novo' pyrimidine nucleobase biosynthetic process"/>
    <property type="evidence" value="ECO:0007669"/>
    <property type="project" value="UniProtKB-UniRule"/>
</dbReference>
<dbReference type="InterPro" id="IPR005719">
    <property type="entry name" value="Dihydroorotate_DH_2"/>
</dbReference>
<accession>K9UKC8</accession>
<dbReference type="RefSeq" id="WP_015161364.1">
    <property type="nucleotide sequence ID" value="NC_019697.1"/>
</dbReference>
<dbReference type="KEGG" id="cmp:Cha6605_4315"/>